<feature type="domain" description="Prephenate/arogenate dehydrogenase" evidence="3">
    <location>
        <begin position="7"/>
        <end position="288"/>
    </location>
</feature>
<dbReference type="InterPro" id="IPR036291">
    <property type="entry name" value="NAD(P)-bd_dom_sf"/>
</dbReference>
<dbReference type="InterPro" id="IPR046825">
    <property type="entry name" value="PDH_C"/>
</dbReference>
<protein>
    <submittedName>
        <fullName evidence="4">Prephenate dehydrogenase</fullName>
        <ecNumber evidence="4">1.3.1.12</ecNumber>
    </submittedName>
</protein>
<dbReference type="HOGENOM" id="CLU_055968_2_0_12"/>
<evidence type="ECO:0000256" key="1">
    <source>
        <dbReference type="ARBA" id="ARBA00023002"/>
    </source>
</evidence>
<reference evidence="5" key="1">
    <citation type="submission" date="2009-12" db="EMBL/GenBank/DDBJ databases">
        <title>Complete sequence of Treponema primitia strain ZAS-2.</title>
        <authorList>
            <person name="Tetu S.G."/>
            <person name="Matson E."/>
            <person name="Ren Q."/>
            <person name="Seshadri R."/>
            <person name="Elbourne L."/>
            <person name="Hassan K.A."/>
            <person name="Durkin A."/>
            <person name="Radune D."/>
            <person name="Mohamoud Y."/>
            <person name="Shay R."/>
            <person name="Jin S."/>
            <person name="Zhang X."/>
            <person name="Lucey K."/>
            <person name="Ballor N.R."/>
            <person name="Ottesen E."/>
            <person name="Rosenthal R."/>
            <person name="Allen A."/>
            <person name="Leadbetter J.R."/>
            <person name="Paulsen I.T."/>
        </authorList>
    </citation>
    <scope>NUCLEOTIDE SEQUENCE [LARGE SCALE GENOMIC DNA]</scope>
    <source>
        <strain evidence="5">ATCC BAA-887 / DSM 12427 / ZAS-2</strain>
    </source>
</reference>
<accession>F5YKY8</accession>
<dbReference type="Pfam" id="PF20463">
    <property type="entry name" value="PDH_C"/>
    <property type="match status" value="1"/>
</dbReference>
<dbReference type="Pfam" id="PF02153">
    <property type="entry name" value="PDH_N"/>
    <property type="match status" value="1"/>
</dbReference>
<dbReference type="Proteomes" id="UP000009223">
    <property type="component" value="Chromosome"/>
</dbReference>
<dbReference type="STRING" id="545694.TREPR_3227"/>
<gene>
    <name evidence="4" type="ordered locus">TREPR_3227</name>
</gene>
<dbReference type="OrthoDB" id="9802008at2"/>
<dbReference type="GO" id="GO:0004665">
    <property type="term" value="F:prephenate dehydrogenase (NADP+) activity"/>
    <property type="evidence" value="ECO:0007669"/>
    <property type="project" value="InterPro"/>
</dbReference>
<dbReference type="InterPro" id="IPR008927">
    <property type="entry name" value="6-PGluconate_DH-like_C_sf"/>
</dbReference>
<evidence type="ECO:0000313" key="4">
    <source>
        <dbReference type="EMBL" id="AEF84851.1"/>
    </source>
</evidence>
<dbReference type="InterPro" id="IPR046826">
    <property type="entry name" value="PDH_N"/>
</dbReference>
<dbReference type="GO" id="GO:0070403">
    <property type="term" value="F:NAD+ binding"/>
    <property type="evidence" value="ECO:0007669"/>
    <property type="project" value="InterPro"/>
</dbReference>
<dbReference type="EMBL" id="CP001843">
    <property type="protein sequence ID" value="AEF84851.1"/>
    <property type="molecule type" value="Genomic_DNA"/>
</dbReference>
<dbReference type="SUPFAM" id="SSF48179">
    <property type="entry name" value="6-phosphogluconate dehydrogenase C-terminal domain-like"/>
    <property type="match status" value="1"/>
</dbReference>
<proteinExistence type="predicted"/>
<dbReference type="SUPFAM" id="SSF51735">
    <property type="entry name" value="NAD(P)-binding Rossmann-fold domains"/>
    <property type="match status" value="1"/>
</dbReference>
<dbReference type="GO" id="GO:0008977">
    <property type="term" value="F:prephenate dehydrogenase (NAD+) activity"/>
    <property type="evidence" value="ECO:0007669"/>
    <property type="project" value="UniProtKB-EC"/>
</dbReference>
<dbReference type="AlphaFoldDB" id="F5YKY8"/>
<keyword evidence="1 4" id="KW-0560">Oxidoreductase</keyword>
<dbReference type="Gene3D" id="1.10.3660.10">
    <property type="entry name" value="6-phosphogluconate dehydrogenase C-terminal like domain"/>
    <property type="match status" value="1"/>
</dbReference>
<dbReference type="PROSITE" id="PS51176">
    <property type="entry name" value="PDH_ADH"/>
    <property type="match status" value="1"/>
</dbReference>
<evidence type="ECO:0000313" key="5">
    <source>
        <dbReference type="Proteomes" id="UP000009223"/>
    </source>
</evidence>
<sequence>MKLIEDCTVGIVGLGLMGGAIALALRPLGPRRILALEADGETLEAAKAQGVINQGLLMGKDDPTIILGQCDLVFLCLNPSTLLRFLETWMAAFRPGALITDIAGIKGNIVKAVERTLRPDLDFIPGHPMAGSEKGGFANAKHCNFQGKNYILTPLAQNKPENLEFLKALIHRMGFGRITETTPEEHDRKIAFTSQLCHVIAAALIDCEADTEITRFGGGSFEDLTRIAMLNAPMWAELFLENKTELLQRIEQFEGSLDSLKALITGGQGEGLEQRLAAVRDRRSAMNG</sequence>
<keyword evidence="2" id="KW-1133">Transmembrane helix</keyword>
<dbReference type="PANTHER" id="PTHR21363">
    <property type="entry name" value="PREPHENATE DEHYDROGENASE"/>
    <property type="match status" value="1"/>
</dbReference>
<dbReference type="InterPro" id="IPR050812">
    <property type="entry name" value="Preph/Arog_dehydrog"/>
</dbReference>
<keyword evidence="2" id="KW-0812">Transmembrane</keyword>
<dbReference type="EC" id="1.3.1.12" evidence="4"/>
<dbReference type="eggNOG" id="COG0287">
    <property type="taxonomic scope" value="Bacteria"/>
</dbReference>
<keyword evidence="2" id="KW-0472">Membrane</keyword>
<name>F5YKY8_TREPZ</name>
<organism evidence="4 5">
    <name type="scientific">Treponema primitia (strain ATCC BAA-887 / DSM 12427 / ZAS-2)</name>
    <dbReference type="NCBI Taxonomy" id="545694"/>
    <lineage>
        <taxon>Bacteria</taxon>
        <taxon>Pseudomonadati</taxon>
        <taxon>Spirochaetota</taxon>
        <taxon>Spirochaetia</taxon>
        <taxon>Spirochaetales</taxon>
        <taxon>Treponemataceae</taxon>
        <taxon>Treponema</taxon>
    </lineage>
</organism>
<evidence type="ECO:0000259" key="3">
    <source>
        <dbReference type="PROSITE" id="PS51176"/>
    </source>
</evidence>
<reference evidence="4 5" key="2">
    <citation type="journal article" date="2011" name="ISME J.">
        <title>RNA-seq reveals cooperative metabolic interactions between two termite-gut spirochete species in co-culture.</title>
        <authorList>
            <person name="Rosenthal A.Z."/>
            <person name="Matson E.G."/>
            <person name="Eldar A."/>
            <person name="Leadbetter J.R."/>
        </authorList>
    </citation>
    <scope>NUCLEOTIDE SEQUENCE [LARGE SCALE GENOMIC DNA]</scope>
    <source>
        <strain evidence="5">ATCC BAA-887 / DSM 12427 / ZAS-2</strain>
    </source>
</reference>
<dbReference type="PANTHER" id="PTHR21363:SF0">
    <property type="entry name" value="PREPHENATE DEHYDROGENASE [NADP(+)]"/>
    <property type="match status" value="1"/>
</dbReference>
<dbReference type="Gene3D" id="3.40.50.720">
    <property type="entry name" value="NAD(P)-binding Rossmann-like Domain"/>
    <property type="match status" value="1"/>
</dbReference>
<dbReference type="RefSeq" id="WP_015707041.1">
    <property type="nucleotide sequence ID" value="NC_015578.1"/>
</dbReference>
<dbReference type="GO" id="GO:0006571">
    <property type="term" value="P:tyrosine biosynthetic process"/>
    <property type="evidence" value="ECO:0007669"/>
    <property type="project" value="InterPro"/>
</dbReference>
<dbReference type="KEGG" id="tpi:TREPR_3227"/>
<feature type="transmembrane region" description="Helical" evidence="2">
    <location>
        <begin position="7"/>
        <end position="25"/>
    </location>
</feature>
<keyword evidence="5" id="KW-1185">Reference proteome</keyword>
<evidence type="ECO:0000256" key="2">
    <source>
        <dbReference type="SAM" id="Phobius"/>
    </source>
</evidence>
<dbReference type="InterPro" id="IPR003099">
    <property type="entry name" value="Prephen_DH"/>
</dbReference>